<proteinExistence type="predicted"/>
<reference evidence="2 3" key="1">
    <citation type="submission" date="2023-09" db="EMBL/GenBank/DDBJ databases">
        <title>Multi-omics analysis of a traditional fermented food reveals byproduct-associated fungal strains for waste-to-food upcycling.</title>
        <authorList>
            <consortium name="Lawrence Berkeley National Laboratory"/>
            <person name="Rekdal V.M."/>
            <person name="Villalobos-Escobedo J.M."/>
            <person name="Rodriguez-Valeron N."/>
            <person name="Garcia M.O."/>
            <person name="Vasquez D.P."/>
            <person name="Damayanti I."/>
            <person name="Sorensen P.M."/>
            <person name="Baidoo E.E."/>
            <person name="De Carvalho A.C."/>
            <person name="Riley R."/>
            <person name="Lipzen A."/>
            <person name="He G."/>
            <person name="Yan M."/>
            <person name="Haridas S."/>
            <person name="Daum C."/>
            <person name="Yoshinaga Y."/>
            <person name="Ng V."/>
            <person name="Grigoriev I.V."/>
            <person name="Munk R."/>
            <person name="Nuraida L."/>
            <person name="Wijaya C.H."/>
            <person name="Morales P.-C."/>
            <person name="Keasling J.D."/>
        </authorList>
    </citation>
    <scope>NUCLEOTIDE SEQUENCE [LARGE SCALE GENOMIC DNA]</scope>
    <source>
        <strain evidence="2 3">FGSC 2613</strain>
    </source>
</reference>
<feature type="region of interest" description="Disordered" evidence="1">
    <location>
        <begin position="1"/>
        <end position="38"/>
    </location>
</feature>
<gene>
    <name evidence="2" type="ORF">QR685DRAFT_315692</name>
</gene>
<sequence>MKGGTENNRQTRSGGLHSHQHPASSSFMQNLKSPKGKPIRWLPVHATSQAPSLSFFKLKASRMAMMNASMAHGILFEYPGIGVKKASSRVNHGEGRTG</sequence>
<dbReference type="EMBL" id="JAVLET010000006">
    <property type="protein sequence ID" value="KAL0468801.1"/>
    <property type="molecule type" value="Genomic_DNA"/>
</dbReference>
<organism evidence="2 3">
    <name type="scientific">Neurospora intermedia</name>
    <dbReference type="NCBI Taxonomy" id="5142"/>
    <lineage>
        <taxon>Eukaryota</taxon>
        <taxon>Fungi</taxon>
        <taxon>Dikarya</taxon>
        <taxon>Ascomycota</taxon>
        <taxon>Pezizomycotina</taxon>
        <taxon>Sordariomycetes</taxon>
        <taxon>Sordariomycetidae</taxon>
        <taxon>Sordariales</taxon>
        <taxon>Sordariaceae</taxon>
        <taxon>Neurospora</taxon>
    </lineage>
</organism>
<dbReference type="Proteomes" id="UP001451303">
    <property type="component" value="Unassembled WGS sequence"/>
</dbReference>
<keyword evidence="3" id="KW-1185">Reference proteome</keyword>
<feature type="compositionally biased region" description="Polar residues" evidence="1">
    <location>
        <begin position="21"/>
        <end position="32"/>
    </location>
</feature>
<protein>
    <submittedName>
        <fullName evidence="2">Uncharacterized protein</fullName>
    </submittedName>
</protein>
<comment type="caution">
    <text evidence="2">The sequence shown here is derived from an EMBL/GenBank/DDBJ whole genome shotgun (WGS) entry which is preliminary data.</text>
</comment>
<evidence type="ECO:0000313" key="3">
    <source>
        <dbReference type="Proteomes" id="UP001451303"/>
    </source>
</evidence>
<evidence type="ECO:0000313" key="2">
    <source>
        <dbReference type="EMBL" id="KAL0468801.1"/>
    </source>
</evidence>
<name>A0ABR3DAJ5_NEUIN</name>
<accession>A0ABR3DAJ5</accession>
<evidence type="ECO:0000256" key="1">
    <source>
        <dbReference type="SAM" id="MobiDB-lite"/>
    </source>
</evidence>
<feature type="compositionally biased region" description="Polar residues" evidence="1">
    <location>
        <begin position="1"/>
        <end position="13"/>
    </location>
</feature>